<dbReference type="PANTHER" id="PTHR43044:SF1">
    <property type="entry name" value="QUINOL:CYTOCHROME C OXIDOREDUCTASE QUINONE-BINDING SUBUNIT 2"/>
    <property type="match status" value="1"/>
</dbReference>
<feature type="transmembrane region" description="Helical" evidence="1">
    <location>
        <begin position="57"/>
        <end position="80"/>
    </location>
</feature>
<dbReference type="Proteomes" id="UP000305095">
    <property type="component" value="Unassembled WGS sequence"/>
</dbReference>
<feature type="transmembrane region" description="Helical" evidence="1">
    <location>
        <begin position="127"/>
        <end position="151"/>
    </location>
</feature>
<evidence type="ECO:0008006" key="4">
    <source>
        <dbReference type="Google" id="ProtNLM"/>
    </source>
</evidence>
<feature type="transmembrane region" description="Helical" evidence="1">
    <location>
        <begin position="203"/>
        <end position="222"/>
    </location>
</feature>
<keyword evidence="1" id="KW-0812">Transmembrane</keyword>
<protein>
    <recommendedName>
        <fullName evidence="4">Quinol:cytochrome C oxidoreductase</fullName>
    </recommendedName>
</protein>
<sequence>MTSYLVRRIWTEALFGQFVAATATLPVIALASLPILLFMNQLYPAMAAPSALPPFKAYYLAPWFFVLRGAVYFGLWIGLAEWQRRAWRDAAAMVRAASAGLVFYALTASLAGIDWMESLEPDFHSSVYGLLFLSFTLLGGFAFLLGTSLLAGRRIGRSAGYSGLLLSLILLWGYLHAMQYIVIWSSNIPDEVSWYQARSDHGWQYLLAGLALAQFVLPFFALLSARVRSDPRALMMLCGLTLLMRCWEAAILILPAVHHIGPLTMALMLPASVLFVGSLLWLTFDRTLENDGRPFNLAWRRPAGSEAPSAR</sequence>
<keyword evidence="1" id="KW-0472">Membrane</keyword>
<keyword evidence="1" id="KW-1133">Transmembrane helix</keyword>
<dbReference type="RefSeq" id="WP_210241908.1">
    <property type="nucleotide sequence ID" value="NZ_SZZP01000027.1"/>
</dbReference>
<dbReference type="PANTHER" id="PTHR43044">
    <property type="match status" value="1"/>
</dbReference>
<reference evidence="2 3" key="1">
    <citation type="submission" date="2019-05" db="EMBL/GenBank/DDBJ databases">
        <title>Draft Genome of Bradyrhizobium elkanii strain SEMIA 938, Used in Commercial Inoculants for Lupinus spp. in Brazil.</title>
        <authorList>
            <person name="Hungria M."/>
            <person name="Delamuta J.R.M."/>
            <person name="Ribeiro R.A."/>
            <person name="Nogueira M.A."/>
        </authorList>
    </citation>
    <scope>NUCLEOTIDE SEQUENCE [LARGE SCALE GENOMIC DNA]</scope>
    <source>
        <strain evidence="2 3">Semia 938</strain>
    </source>
</reference>
<feature type="transmembrane region" description="Helical" evidence="1">
    <location>
        <begin position="263"/>
        <end position="284"/>
    </location>
</feature>
<evidence type="ECO:0000313" key="2">
    <source>
        <dbReference type="EMBL" id="TKV74116.1"/>
    </source>
</evidence>
<accession>A0A4U6RMN2</accession>
<name>A0A4U6RMN2_BRAEL</name>
<feature type="transmembrane region" description="Helical" evidence="1">
    <location>
        <begin position="12"/>
        <end position="37"/>
    </location>
</feature>
<feature type="transmembrane region" description="Helical" evidence="1">
    <location>
        <begin position="163"/>
        <end position="183"/>
    </location>
</feature>
<evidence type="ECO:0000256" key="1">
    <source>
        <dbReference type="SAM" id="Phobius"/>
    </source>
</evidence>
<comment type="caution">
    <text evidence="2">The sequence shown here is derived from an EMBL/GenBank/DDBJ whole genome shotgun (WGS) entry which is preliminary data.</text>
</comment>
<dbReference type="EMBL" id="SZZP01000027">
    <property type="protein sequence ID" value="TKV74116.1"/>
    <property type="molecule type" value="Genomic_DNA"/>
</dbReference>
<gene>
    <name evidence="2" type="ORF">FDV58_33400</name>
</gene>
<dbReference type="AlphaFoldDB" id="A0A4U6RMN2"/>
<organism evidence="2 3">
    <name type="scientific">Bradyrhizobium elkanii</name>
    <dbReference type="NCBI Taxonomy" id="29448"/>
    <lineage>
        <taxon>Bacteria</taxon>
        <taxon>Pseudomonadati</taxon>
        <taxon>Pseudomonadota</taxon>
        <taxon>Alphaproteobacteria</taxon>
        <taxon>Hyphomicrobiales</taxon>
        <taxon>Nitrobacteraceae</taxon>
        <taxon>Bradyrhizobium</taxon>
    </lineage>
</organism>
<feature type="transmembrane region" description="Helical" evidence="1">
    <location>
        <begin position="234"/>
        <end position="257"/>
    </location>
</feature>
<evidence type="ECO:0000313" key="3">
    <source>
        <dbReference type="Proteomes" id="UP000305095"/>
    </source>
</evidence>
<proteinExistence type="predicted"/>
<feature type="transmembrane region" description="Helical" evidence="1">
    <location>
        <begin position="92"/>
        <end position="115"/>
    </location>
</feature>